<proteinExistence type="predicted"/>
<dbReference type="InterPro" id="IPR042619">
    <property type="entry name" value="BBS10"/>
</dbReference>
<dbReference type="PANTHER" id="PTHR14667:SF2">
    <property type="entry name" value="BARDET-BIEDL SYNDROME 10 PROTEIN"/>
    <property type="match status" value="1"/>
</dbReference>
<dbReference type="PANTHER" id="PTHR14667">
    <property type="entry name" value="BARDET-BIEDL SYNDROME 10 PROTEIN"/>
    <property type="match status" value="1"/>
</dbReference>
<keyword evidence="3" id="KW-1185">Reference proteome</keyword>
<sequence>MRPAPRGDRLHLWRVAEVAASLQAAVEPSFGPRYTDEDDDDAGLGRKGWSGADALESTRSAHPAAALIARVVRQHADKCGDGSRAMVGAIAAGLRRAAEACGDGPPDGPVARERRARLVNALVRLSRGDAAAVLFETLTRVAVVVPVPRHGRWARRRSGDAGAADDDGGTRWWHRDDAFRAAARSVAGTVIAGAVASRETRARLASVVASLVTNTLRAASEDDGAFEDDDDTAGGDTDHAAFVHRTLRALASDPPLVLAPGDGHHPRAGQSRSCVVEGVLVRRNGRNGRRARVPGVDGECGVVVMYRTAPTDELDDRYDRYDAPTRVELACSETRLAGWRRESAAQRAGVLARRRVRLVFCTEEAGDDAVDSFAENGIEIVQGVSELDALRVCRVLRVLPCTSSLPNALETCDVGIVDGLSAQRIGGDAFAYLRTDRAFTGIIHGVDFVQARAARNLVARALAAVATASVPSVHPVAELAGEEGRAGAEGGAEGADGVPRGGSLTLVPGAGAADSCVVAAVKERLDELRAGNMLRTRDKDGDGGFLPPADAAATTAAWEVLLATARACPAMLASSACDRRARRYRDEDGGGGCDDDDDDDAAASIVVRTWPPVDDRQRSDVAAIPVPSFRDHSGSRSVKTRSFSAARLVATLHAVNASAMRSTDRRVPCVGLLVPGASCEAFVPGTASAMFDEPPIPDALVRAIETGERRYTESTQLADPGKASTFEALAGKYAALIGALDVVTALARIDAVLPVTRGVSVAAFSRTFGARRLRGSSFEGAEGAEGADSDGDGASSYAEDGDDTDFDDD</sequence>
<dbReference type="Proteomes" id="UP000002009">
    <property type="component" value="Chromosome 15"/>
</dbReference>
<dbReference type="InParanoid" id="C1EI92"/>
<evidence type="ECO:0000313" key="2">
    <source>
        <dbReference type="EMBL" id="ACO67640.1"/>
    </source>
</evidence>
<organism evidence="2 3">
    <name type="scientific">Micromonas commoda (strain RCC299 / NOUM17 / CCMP2709)</name>
    <name type="common">Picoplanktonic green alga</name>
    <dbReference type="NCBI Taxonomy" id="296587"/>
    <lineage>
        <taxon>Eukaryota</taxon>
        <taxon>Viridiplantae</taxon>
        <taxon>Chlorophyta</taxon>
        <taxon>Mamiellophyceae</taxon>
        <taxon>Mamiellales</taxon>
        <taxon>Mamiellaceae</taxon>
        <taxon>Micromonas</taxon>
    </lineage>
</organism>
<reference evidence="2 3" key="1">
    <citation type="journal article" date="2009" name="Science">
        <title>Green evolution and dynamic adaptations revealed by genomes of the marine picoeukaryotes Micromonas.</title>
        <authorList>
            <person name="Worden A.Z."/>
            <person name="Lee J.H."/>
            <person name="Mock T."/>
            <person name="Rouze P."/>
            <person name="Simmons M.P."/>
            <person name="Aerts A.L."/>
            <person name="Allen A.E."/>
            <person name="Cuvelier M.L."/>
            <person name="Derelle E."/>
            <person name="Everett M.V."/>
            <person name="Foulon E."/>
            <person name="Grimwood J."/>
            <person name="Gundlach H."/>
            <person name="Henrissat B."/>
            <person name="Napoli C."/>
            <person name="McDonald S.M."/>
            <person name="Parker M.S."/>
            <person name="Rombauts S."/>
            <person name="Salamov A."/>
            <person name="Von Dassow P."/>
            <person name="Badger J.H."/>
            <person name="Coutinho P.M."/>
            <person name="Demir E."/>
            <person name="Dubchak I."/>
            <person name="Gentemann C."/>
            <person name="Eikrem W."/>
            <person name="Gready J.E."/>
            <person name="John U."/>
            <person name="Lanier W."/>
            <person name="Lindquist E.A."/>
            <person name="Lucas S."/>
            <person name="Mayer K.F."/>
            <person name="Moreau H."/>
            <person name="Not F."/>
            <person name="Otillar R."/>
            <person name="Panaud O."/>
            <person name="Pangilinan J."/>
            <person name="Paulsen I."/>
            <person name="Piegu B."/>
            <person name="Poliakov A."/>
            <person name="Robbens S."/>
            <person name="Schmutz J."/>
            <person name="Toulza E."/>
            <person name="Wyss T."/>
            <person name="Zelensky A."/>
            <person name="Zhou K."/>
            <person name="Armbrust E.V."/>
            <person name="Bhattacharya D."/>
            <person name="Goodenough U.W."/>
            <person name="Van de Peer Y."/>
            <person name="Grigoriev I.V."/>
        </authorList>
    </citation>
    <scope>NUCLEOTIDE SEQUENCE [LARGE SCALE GENOMIC DNA]</scope>
    <source>
        <strain evidence="3">RCC299 / NOUM17</strain>
    </source>
</reference>
<name>C1EI92_MICCC</name>
<dbReference type="RefSeq" id="XP_002506382.1">
    <property type="nucleotide sequence ID" value="XM_002506336.1"/>
</dbReference>
<dbReference type="AlphaFoldDB" id="C1EI92"/>
<accession>C1EI92</accession>
<gene>
    <name evidence="2" type="ORF">MICPUN_64495</name>
</gene>
<dbReference type="GeneID" id="8249493"/>
<evidence type="ECO:0000256" key="1">
    <source>
        <dbReference type="SAM" id="MobiDB-lite"/>
    </source>
</evidence>
<dbReference type="EMBL" id="CP001333">
    <property type="protein sequence ID" value="ACO67640.1"/>
    <property type="molecule type" value="Genomic_DNA"/>
</dbReference>
<dbReference type="KEGG" id="mis:MICPUN_64495"/>
<evidence type="ECO:0000313" key="3">
    <source>
        <dbReference type="Proteomes" id="UP000002009"/>
    </source>
</evidence>
<feature type="region of interest" description="Disordered" evidence="1">
    <location>
        <begin position="29"/>
        <end position="48"/>
    </location>
</feature>
<feature type="region of interest" description="Disordered" evidence="1">
    <location>
        <begin position="779"/>
        <end position="809"/>
    </location>
</feature>
<dbReference type="GO" id="GO:0051131">
    <property type="term" value="P:chaperone-mediated protein complex assembly"/>
    <property type="evidence" value="ECO:0007669"/>
    <property type="project" value="InterPro"/>
</dbReference>
<feature type="compositionally biased region" description="Acidic residues" evidence="1">
    <location>
        <begin position="799"/>
        <end position="809"/>
    </location>
</feature>
<protein>
    <submittedName>
        <fullName evidence="2">Uncharacterized protein</fullName>
    </submittedName>
</protein>